<feature type="signal peptide" evidence="1">
    <location>
        <begin position="1"/>
        <end position="25"/>
    </location>
</feature>
<accession>A0A183SAL5</accession>
<evidence type="ECO:0000313" key="3">
    <source>
        <dbReference type="Proteomes" id="UP000275846"/>
    </source>
</evidence>
<dbReference type="WBParaSite" id="SSLN_0000131501-mRNA-1">
    <property type="protein sequence ID" value="SSLN_0000131501-mRNA-1"/>
    <property type="gene ID" value="SSLN_0000131501"/>
</dbReference>
<reference evidence="2 3" key="2">
    <citation type="submission" date="2018-11" db="EMBL/GenBank/DDBJ databases">
        <authorList>
            <consortium name="Pathogen Informatics"/>
        </authorList>
    </citation>
    <scope>NUCLEOTIDE SEQUENCE [LARGE SCALE GENOMIC DNA]</scope>
    <source>
        <strain evidence="2 3">NST_G2</strain>
    </source>
</reference>
<name>A0A183SAL5_SCHSO</name>
<dbReference type="Proteomes" id="UP000275846">
    <property type="component" value="Unassembled WGS sequence"/>
</dbReference>
<keyword evidence="1" id="KW-0732">Signal</keyword>
<proteinExistence type="predicted"/>
<sequence>MLAFHWRVLVLSSSLLSDLVQVAEDAEFPSPMEASNCFSPEYQDNQSLFGSLLDILGTSPSPVADLHSTLLSFLCQQVDSLFLSPLLPIIPSESLA</sequence>
<feature type="chain" id="PRO_5043141104" evidence="1">
    <location>
        <begin position="26"/>
        <end position="96"/>
    </location>
</feature>
<dbReference type="EMBL" id="UYSU01002129">
    <property type="protein sequence ID" value="VDL87308.1"/>
    <property type="molecule type" value="Genomic_DNA"/>
</dbReference>
<keyword evidence="3" id="KW-1185">Reference proteome</keyword>
<protein>
    <submittedName>
        <fullName evidence="4">Secreted protein</fullName>
    </submittedName>
</protein>
<organism evidence="4">
    <name type="scientific">Schistocephalus solidus</name>
    <name type="common">Tapeworm</name>
    <dbReference type="NCBI Taxonomy" id="70667"/>
    <lineage>
        <taxon>Eukaryota</taxon>
        <taxon>Metazoa</taxon>
        <taxon>Spiralia</taxon>
        <taxon>Lophotrochozoa</taxon>
        <taxon>Platyhelminthes</taxon>
        <taxon>Cestoda</taxon>
        <taxon>Eucestoda</taxon>
        <taxon>Diphyllobothriidea</taxon>
        <taxon>Diphyllobothriidae</taxon>
        <taxon>Schistocephalus</taxon>
    </lineage>
</organism>
<evidence type="ECO:0000313" key="4">
    <source>
        <dbReference type="WBParaSite" id="SSLN_0000131501-mRNA-1"/>
    </source>
</evidence>
<dbReference type="AlphaFoldDB" id="A0A183SAL5"/>
<reference evidence="4" key="1">
    <citation type="submission" date="2016-06" db="UniProtKB">
        <authorList>
            <consortium name="WormBaseParasite"/>
        </authorList>
    </citation>
    <scope>IDENTIFICATION</scope>
</reference>
<evidence type="ECO:0000313" key="2">
    <source>
        <dbReference type="EMBL" id="VDL87308.1"/>
    </source>
</evidence>
<gene>
    <name evidence="2" type="ORF">SSLN_LOCUS1263</name>
</gene>
<evidence type="ECO:0000256" key="1">
    <source>
        <dbReference type="SAM" id="SignalP"/>
    </source>
</evidence>